<feature type="domain" description="Aldehyde dehydrogenase" evidence="2">
    <location>
        <begin position="37"/>
        <end position="145"/>
    </location>
</feature>
<keyword evidence="4" id="KW-1185">Reference proteome</keyword>
<gene>
    <name evidence="3" type="ORF">OKIOD_LOCUS10663</name>
</gene>
<dbReference type="EMBL" id="OU015566">
    <property type="protein sequence ID" value="CAG5105171.1"/>
    <property type="molecule type" value="Genomic_DNA"/>
</dbReference>
<proteinExistence type="predicted"/>
<evidence type="ECO:0000259" key="2">
    <source>
        <dbReference type="Pfam" id="PF00171"/>
    </source>
</evidence>
<dbReference type="Gene3D" id="3.40.605.10">
    <property type="entry name" value="Aldehyde Dehydrogenase, Chain A, domain 1"/>
    <property type="match status" value="1"/>
</dbReference>
<dbReference type="InterPro" id="IPR016161">
    <property type="entry name" value="Ald_DH/histidinol_DH"/>
</dbReference>
<reference evidence="3 4" key="1">
    <citation type="submission" date="2021-04" db="EMBL/GenBank/DDBJ databases">
        <authorList>
            <person name="Bliznina A."/>
        </authorList>
    </citation>
    <scope>NUCLEOTIDE SEQUENCE [LARGE SCALE GENOMIC DNA]</scope>
</reference>
<dbReference type="PANTHER" id="PTHR43353:SF5">
    <property type="entry name" value="SUCCINATE-SEMIALDEHYDE DEHYDROGENASE, MITOCHONDRIAL"/>
    <property type="match status" value="1"/>
</dbReference>
<dbReference type="InterPro" id="IPR016162">
    <property type="entry name" value="Ald_DH_N"/>
</dbReference>
<dbReference type="Pfam" id="PF00171">
    <property type="entry name" value="Aldedh"/>
    <property type="match status" value="1"/>
</dbReference>
<accession>A0ABN7ST76</accession>
<evidence type="ECO:0000313" key="3">
    <source>
        <dbReference type="EMBL" id="CAG5105171.1"/>
    </source>
</evidence>
<sequence>MVFSFGVPEKVTFDKARCGDLLQTDAYINGKFVKTGATFSVTNPANGEKLTEVASCDANHTAAAIDAAEAAFKTWRKMTPKARGALVAKWGELITSNADKIGAIITFENGKPLGEGKGEANYSASFCEWAAAEGRRVHGETMSRKRSLLPQVSYLFIHLTRHSDLPAFKTKET</sequence>
<dbReference type="Proteomes" id="UP001158576">
    <property type="component" value="Chromosome 1"/>
</dbReference>
<dbReference type="InterPro" id="IPR050740">
    <property type="entry name" value="Aldehyde_DH_Superfamily"/>
</dbReference>
<dbReference type="SUPFAM" id="SSF53720">
    <property type="entry name" value="ALDH-like"/>
    <property type="match status" value="1"/>
</dbReference>
<name>A0ABN7ST76_OIKDI</name>
<keyword evidence="1" id="KW-0560">Oxidoreductase</keyword>
<evidence type="ECO:0000313" key="4">
    <source>
        <dbReference type="Proteomes" id="UP001158576"/>
    </source>
</evidence>
<organism evidence="3 4">
    <name type="scientific">Oikopleura dioica</name>
    <name type="common">Tunicate</name>
    <dbReference type="NCBI Taxonomy" id="34765"/>
    <lineage>
        <taxon>Eukaryota</taxon>
        <taxon>Metazoa</taxon>
        <taxon>Chordata</taxon>
        <taxon>Tunicata</taxon>
        <taxon>Appendicularia</taxon>
        <taxon>Copelata</taxon>
        <taxon>Oikopleuridae</taxon>
        <taxon>Oikopleura</taxon>
    </lineage>
</organism>
<protein>
    <submittedName>
        <fullName evidence="3">Oidioi.mRNA.OKI2018_I69.chr1.g1898.t1.cds</fullName>
    </submittedName>
</protein>
<dbReference type="InterPro" id="IPR015590">
    <property type="entry name" value="Aldehyde_DH_dom"/>
</dbReference>
<dbReference type="PANTHER" id="PTHR43353">
    <property type="entry name" value="SUCCINATE-SEMIALDEHYDE DEHYDROGENASE, MITOCHONDRIAL"/>
    <property type="match status" value="1"/>
</dbReference>
<evidence type="ECO:0000256" key="1">
    <source>
        <dbReference type="ARBA" id="ARBA00023002"/>
    </source>
</evidence>